<gene>
    <name evidence="2" type="ORF">I3X05_18770</name>
</gene>
<dbReference type="RefSeq" id="WP_337971390.1">
    <property type="nucleotide sequence ID" value="NZ_CP065218.1"/>
</dbReference>
<evidence type="ECO:0000313" key="3">
    <source>
        <dbReference type="Proteomes" id="UP000594435"/>
    </source>
</evidence>
<dbReference type="EMBL" id="CP065218">
    <property type="protein sequence ID" value="QPL56143.1"/>
    <property type="molecule type" value="Genomic_DNA"/>
</dbReference>
<accession>A0AAJ4IG24</accession>
<feature type="domain" description="Calcineurin-like phosphoesterase" evidence="1">
    <location>
        <begin position="1"/>
        <end position="228"/>
    </location>
</feature>
<dbReference type="PANTHER" id="PTHR37844">
    <property type="entry name" value="SER/THR PROTEIN PHOSPHATASE SUPERFAMILY (AFU_ORTHOLOGUE AFUA_1G14840)"/>
    <property type="match status" value="1"/>
</dbReference>
<dbReference type="PANTHER" id="PTHR37844:SF2">
    <property type="entry name" value="SER_THR PROTEIN PHOSPHATASE SUPERFAMILY (AFU_ORTHOLOGUE AFUA_1G14840)"/>
    <property type="match status" value="1"/>
</dbReference>
<protein>
    <submittedName>
        <fullName evidence="2">Metallophosphoesterase</fullName>
    </submittedName>
</protein>
<dbReference type="SUPFAM" id="SSF56300">
    <property type="entry name" value="Metallo-dependent phosphatases"/>
    <property type="match status" value="1"/>
</dbReference>
<organism evidence="2 3">
    <name type="scientific">Vibrio navarrensis</name>
    <dbReference type="NCBI Taxonomy" id="29495"/>
    <lineage>
        <taxon>Bacteria</taxon>
        <taxon>Pseudomonadati</taxon>
        <taxon>Pseudomonadota</taxon>
        <taxon>Gammaproteobacteria</taxon>
        <taxon>Vibrionales</taxon>
        <taxon>Vibrionaceae</taxon>
        <taxon>Vibrio</taxon>
    </lineage>
</organism>
<dbReference type="Proteomes" id="UP000594435">
    <property type="component" value="Chromosome 2"/>
</dbReference>
<name>A0AAJ4IG24_9VIBR</name>
<evidence type="ECO:0000313" key="2">
    <source>
        <dbReference type="EMBL" id="QPL56143.1"/>
    </source>
</evidence>
<reference evidence="2 3" key="1">
    <citation type="submission" date="2020-11" db="EMBL/GenBank/DDBJ databases">
        <title>Complete and Circularized Genome Assembly of a human isolate of Vibrio navarrensis biotype pommerensis with MiSeq and MinION Sequence Data.</title>
        <authorList>
            <person name="Schwartz K."/>
            <person name="Borowiak M."/>
            <person name="Deneke C."/>
            <person name="Balau V."/>
            <person name="Metelmann C."/>
            <person name="Strauch E."/>
        </authorList>
    </citation>
    <scope>NUCLEOTIDE SEQUENCE [LARGE SCALE GENOMIC DNA]</scope>
    <source>
        <strain evidence="2 3">20-VB00237</strain>
    </source>
</reference>
<dbReference type="GO" id="GO:0016787">
    <property type="term" value="F:hydrolase activity"/>
    <property type="evidence" value="ECO:0007669"/>
    <property type="project" value="InterPro"/>
</dbReference>
<dbReference type="InterPro" id="IPR004843">
    <property type="entry name" value="Calcineurin-like_PHP"/>
</dbReference>
<sequence>MKFYVVSDLHLDIQGIRRDYWHDFDKEATLIVAGDTANGLSGIAYVKNVLCRHFKTVIMIAGNHEWYSNKSKSYCKKSTLLGNESITKSGVIKDYTSSVLVKLKAHSDTTKNLFFLNNESIELEGCTIFGGTLWFPIHTYSAELVEAYSELMNDIKFIDSSMIEEQYKSFVKNLPEKVDLVVSHHLPSKEAFASEVNANSVYTPYYQAGLSNDLISRARFWVAGHQHDAVEKVIADGNTTLICNPKGSVRLRTSGLMPKKAYYL</sequence>
<dbReference type="Pfam" id="PF00149">
    <property type="entry name" value="Metallophos"/>
    <property type="match status" value="1"/>
</dbReference>
<dbReference type="InterPro" id="IPR029052">
    <property type="entry name" value="Metallo-depent_PP-like"/>
</dbReference>
<proteinExistence type="predicted"/>
<dbReference type="AlphaFoldDB" id="A0AAJ4IG24"/>
<evidence type="ECO:0000259" key="1">
    <source>
        <dbReference type="Pfam" id="PF00149"/>
    </source>
</evidence>
<dbReference type="Gene3D" id="3.60.21.10">
    <property type="match status" value="1"/>
</dbReference>